<evidence type="ECO:0000256" key="4">
    <source>
        <dbReference type="SAM" id="Phobius"/>
    </source>
</evidence>
<evidence type="ECO:0000256" key="3">
    <source>
        <dbReference type="ARBA" id="ARBA00023136"/>
    </source>
</evidence>
<dbReference type="RefSeq" id="XP_042621079.1">
    <property type="nucleotide sequence ID" value="XM_042765145.1"/>
</dbReference>
<feature type="signal peptide" evidence="5">
    <location>
        <begin position="1"/>
        <end position="20"/>
    </location>
</feature>
<dbReference type="KEGG" id="ccar:122146439"/>
<dbReference type="GO" id="GO:0005886">
    <property type="term" value="C:plasma membrane"/>
    <property type="evidence" value="ECO:0007669"/>
    <property type="project" value="TreeGrafter"/>
</dbReference>
<dbReference type="AlphaFoldDB" id="A0A9Q9YIZ3"/>
<comment type="subcellular location">
    <subcellularLocation>
        <location evidence="1">Membrane</location>
    </subcellularLocation>
</comment>
<sequence length="317" mass="35590">MFRMCVVLLFFSSICTVVVGAPVTVTGYRGERIDIRCTYESGYESNPKYLCKGACNIVNTVIMVKSGSPAEDQRFSLSDDRTARVFTVTITDLRQEDAGQYWCGVERTVIDVYSEIVLLVKQAEPSYFSTTETNPQSTSITVTDQNKSTDLVSVAGGLGSVLLVLVLCSGTFLILKKRKSKSGTASFQQNVLHNTETVCMYEEIPNSPDVTTASSSNQTPASHLFTRPHVCTVYATVTNQQPDSNLHHTHSTNQMTDTDWDYYSNIKFPEPTRDNRTELIYTTVTHPQNIKTNIDPKYSVIKIIKKDCQHFFHRHLH</sequence>
<keyword evidence="2 4" id="KW-0812">Transmembrane</keyword>
<dbReference type="Pfam" id="PF07686">
    <property type="entry name" value="V-set"/>
    <property type="match status" value="1"/>
</dbReference>
<dbReference type="Proteomes" id="UP001155660">
    <property type="component" value="Chromosome A1"/>
</dbReference>
<dbReference type="PANTHER" id="PTHR11860:SF118">
    <property type="entry name" value="CMRF35-LIKE MOLECULE 3-RELATED"/>
    <property type="match status" value="1"/>
</dbReference>
<dbReference type="CDD" id="cd05716">
    <property type="entry name" value="IgV_pIgR_like"/>
    <property type="match status" value="1"/>
</dbReference>
<evidence type="ECO:0000259" key="6">
    <source>
        <dbReference type="SMART" id="SM00409"/>
    </source>
</evidence>
<evidence type="ECO:0000256" key="2">
    <source>
        <dbReference type="ARBA" id="ARBA00022692"/>
    </source>
</evidence>
<name>A0A9Q9YIZ3_CYPCA</name>
<dbReference type="GO" id="GO:0004888">
    <property type="term" value="F:transmembrane signaling receptor activity"/>
    <property type="evidence" value="ECO:0007669"/>
    <property type="project" value="TreeGrafter"/>
</dbReference>
<organism evidence="7">
    <name type="scientific">Cyprinus carpio</name>
    <name type="common">Common carp</name>
    <dbReference type="NCBI Taxonomy" id="7962"/>
    <lineage>
        <taxon>Eukaryota</taxon>
        <taxon>Metazoa</taxon>
        <taxon>Chordata</taxon>
        <taxon>Craniata</taxon>
        <taxon>Vertebrata</taxon>
        <taxon>Euteleostomi</taxon>
        <taxon>Actinopterygii</taxon>
        <taxon>Neopterygii</taxon>
        <taxon>Teleostei</taxon>
        <taxon>Ostariophysi</taxon>
        <taxon>Cypriniformes</taxon>
        <taxon>Cyprinidae</taxon>
        <taxon>Cyprininae</taxon>
        <taxon>Cyprinus</taxon>
    </lineage>
</organism>
<dbReference type="InterPro" id="IPR003599">
    <property type="entry name" value="Ig_sub"/>
</dbReference>
<keyword evidence="4" id="KW-1133">Transmembrane helix</keyword>
<evidence type="ECO:0000256" key="1">
    <source>
        <dbReference type="ARBA" id="ARBA00004370"/>
    </source>
</evidence>
<proteinExistence type="predicted"/>
<protein>
    <submittedName>
        <fullName evidence="7">CMRF35-like molecule 1</fullName>
    </submittedName>
</protein>
<dbReference type="InterPro" id="IPR013106">
    <property type="entry name" value="Ig_V-set"/>
</dbReference>
<keyword evidence="5" id="KW-0732">Signal</keyword>
<feature type="chain" id="PRO_5040479118" evidence="5">
    <location>
        <begin position="21"/>
        <end position="317"/>
    </location>
</feature>
<feature type="domain" description="Immunoglobulin" evidence="6">
    <location>
        <begin position="22"/>
        <end position="121"/>
    </location>
</feature>
<gene>
    <name evidence="7" type="primary">LOC122146439</name>
</gene>
<evidence type="ECO:0000256" key="5">
    <source>
        <dbReference type="SAM" id="SignalP"/>
    </source>
</evidence>
<evidence type="ECO:0000313" key="7">
    <source>
        <dbReference type="RefSeq" id="XP_042621079.1"/>
    </source>
</evidence>
<dbReference type="PANTHER" id="PTHR11860">
    <property type="entry name" value="POLYMERIC-IMMUNOGLOBULIN RECEPTOR"/>
    <property type="match status" value="1"/>
</dbReference>
<dbReference type="OrthoDB" id="284782at2759"/>
<dbReference type="SMART" id="SM00409">
    <property type="entry name" value="IG"/>
    <property type="match status" value="1"/>
</dbReference>
<dbReference type="InterPro" id="IPR050671">
    <property type="entry name" value="CD300_family_receptors"/>
</dbReference>
<dbReference type="GeneID" id="122146439"/>
<accession>A0A9Q9YIZ3</accession>
<feature type="transmembrane region" description="Helical" evidence="4">
    <location>
        <begin position="151"/>
        <end position="175"/>
    </location>
</feature>
<keyword evidence="3 4" id="KW-0472">Membrane</keyword>
<reference evidence="7" key="1">
    <citation type="submission" date="2025-08" db="UniProtKB">
        <authorList>
            <consortium name="RefSeq"/>
        </authorList>
    </citation>
    <scope>IDENTIFICATION</scope>
    <source>
        <tissue evidence="7">Muscle</tissue>
    </source>
</reference>